<dbReference type="InterPro" id="IPR036249">
    <property type="entry name" value="Thioredoxin-like_sf"/>
</dbReference>
<dbReference type="InterPro" id="IPR039022">
    <property type="entry name" value="KaiB-like"/>
</dbReference>
<dbReference type="SUPFAM" id="SSF52833">
    <property type="entry name" value="Thioredoxin-like"/>
    <property type="match status" value="1"/>
</dbReference>
<keyword evidence="3" id="KW-1185">Reference proteome</keyword>
<name>A0ABP8NTU6_9BACT</name>
<proteinExistence type="predicted"/>
<organism evidence="2 3">
    <name type="scientific">Nibrella saemangeumensis</name>
    <dbReference type="NCBI Taxonomy" id="1084526"/>
    <lineage>
        <taxon>Bacteria</taxon>
        <taxon>Pseudomonadati</taxon>
        <taxon>Bacteroidota</taxon>
        <taxon>Cytophagia</taxon>
        <taxon>Cytophagales</taxon>
        <taxon>Spirosomataceae</taxon>
        <taxon>Nibrella</taxon>
    </lineage>
</organism>
<sequence length="104" mass="11758">MDNAPIAGDYLPDEEEEKYVLHLFVIGASVNSIRAIANLKQICETYIPGNYTLEIFDVYQQKRLAESEQLIALPVLIKRWPLPERRLIGDLSDTEKVLKGLGVS</sequence>
<evidence type="ECO:0000313" key="3">
    <source>
        <dbReference type="Proteomes" id="UP001501175"/>
    </source>
</evidence>
<evidence type="ECO:0000259" key="1">
    <source>
        <dbReference type="SMART" id="SM01248"/>
    </source>
</evidence>
<dbReference type="Proteomes" id="UP001501175">
    <property type="component" value="Unassembled WGS sequence"/>
</dbReference>
<dbReference type="SMART" id="SM01248">
    <property type="entry name" value="KaiB"/>
    <property type="match status" value="1"/>
</dbReference>
<feature type="domain" description="KaiB" evidence="1">
    <location>
        <begin position="22"/>
        <end position="103"/>
    </location>
</feature>
<protein>
    <submittedName>
        <fullName evidence="2">Circadian clock KaiB family protein</fullName>
    </submittedName>
</protein>
<gene>
    <name evidence="2" type="ORF">GCM10023189_60300</name>
</gene>
<accession>A0ABP8NTU6</accession>
<dbReference type="Gene3D" id="3.40.30.10">
    <property type="entry name" value="Glutaredoxin"/>
    <property type="match status" value="1"/>
</dbReference>
<evidence type="ECO:0000313" key="2">
    <source>
        <dbReference type="EMBL" id="GAA4470863.1"/>
    </source>
</evidence>
<dbReference type="EMBL" id="BAABHD010000084">
    <property type="protein sequence ID" value="GAA4470863.1"/>
    <property type="molecule type" value="Genomic_DNA"/>
</dbReference>
<dbReference type="RefSeq" id="WP_345250269.1">
    <property type="nucleotide sequence ID" value="NZ_BAABHD010000084.1"/>
</dbReference>
<reference evidence="3" key="1">
    <citation type="journal article" date="2019" name="Int. J. Syst. Evol. Microbiol.">
        <title>The Global Catalogue of Microorganisms (GCM) 10K type strain sequencing project: providing services to taxonomists for standard genome sequencing and annotation.</title>
        <authorList>
            <consortium name="The Broad Institute Genomics Platform"/>
            <consortium name="The Broad Institute Genome Sequencing Center for Infectious Disease"/>
            <person name="Wu L."/>
            <person name="Ma J."/>
        </authorList>
    </citation>
    <scope>NUCLEOTIDE SEQUENCE [LARGE SCALE GENOMIC DNA]</scope>
    <source>
        <strain evidence="3">JCM 17927</strain>
    </source>
</reference>
<dbReference type="PANTHER" id="PTHR41709:SF2">
    <property type="entry name" value="CIRCADIAN CLOCK PROTEIN KAIB2"/>
    <property type="match status" value="1"/>
</dbReference>
<comment type="caution">
    <text evidence="2">The sequence shown here is derived from an EMBL/GenBank/DDBJ whole genome shotgun (WGS) entry which is preliminary data.</text>
</comment>
<dbReference type="CDD" id="cd02978">
    <property type="entry name" value="KaiB_like"/>
    <property type="match status" value="1"/>
</dbReference>
<dbReference type="InterPro" id="IPR011649">
    <property type="entry name" value="KaiB_domain"/>
</dbReference>
<dbReference type="Pfam" id="PF07689">
    <property type="entry name" value="KaiB"/>
    <property type="match status" value="1"/>
</dbReference>
<dbReference type="PANTHER" id="PTHR41709">
    <property type="entry name" value="KAIB-LIKE PROTEIN 1"/>
    <property type="match status" value="1"/>
</dbReference>